<comment type="similarity">
    <text evidence="2 6">Belongs to the bacterial histone-like protein family.</text>
</comment>
<dbReference type="SMART" id="SM00411">
    <property type="entry name" value="BHL"/>
    <property type="match status" value="1"/>
</dbReference>
<name>A0ABR7Z4V9_9PSED</name>
<sequence length="102" mass="10444">MNKSELIDAIAASADIPKAIAGRALDAVIESVTGALQKGDSVVLVGFGTFAVKERAARTGRNPQTGNPLNIEAAKIPGFKAGKNLKDAVNEVSGKAKAAKRS</sequence>
<dbReference type="InterPro" id="IPR010992">
    <property type="entry name" value="IHF-like_DNA-bd_dom_sf"/>
</dbReference>
<keyword evidence="8" id="KW-1185">Reference proteome</keyword>
<comment type="caution">
    <text evidence="7">The sequence shown here is derived from an EMBL/GenBank/DDBJ whole genome shotgun (WGS) entry which is preliminary data.</text>
</comment>
<dbReference type="Pfam" id="PF00216">
    <property type="entry name" value="Bac_DNA_binding"/>
    <property type="match status" value="1"/>
</dbReference>
<organism evidence="7 8">
    <name type="scientific">Pseudomonas typographi</name>
    <dbReference type="NCBI Taxonomy" id="2715964"/>
    <lineage>
        <taxon>Bacteria</taxon>
        <taxon>Pseudomonadati</taxon>
        <taxon>Pseudomonadota</taxon>
        <taxon>Gammaproteobacteria</taxon>
        <taxon>Pseudomonadales</taxon>
        <taxon>Pseudomonadaceae</taxon>
        <taxon>Pseudomonas</taxon>
    </lineage>
</organism>
<dbReference type="EMBL" id="JAAOCA010000021">
    <property type="protein sequence ID" value="MBD1600378.1"/>
    <property type="molecule type" value="Genomic_DNA"/>
</dbReference>
<dbReference type="PROSITE" id="PS00045">
    <property type="entry name" value="HISTONE_LIKE"/>
    <property type="match status" value="1"/>
</dbReference>
<comment type="function">
    <text evidence="1">Histone-like DNA-binding protein which is capable of wrapping DNA to stabilize it, and thus to prevent its denaturation under extreme environmental conditions.</text>
</comment>
<protein>
    <submittedName>
        <fullName evidence="7">HU family DNA-binding protein</fullName>
    </submittedName>
</protein>
<dbReference type="GO" id="GO:0003677">
    <property type="term" value="F:DNA binding"/>
    <property type="evidence" value="ECO:0007669"/>
    <property type="project" value="UniProtKB-KW"/>
</dbReference>
<evidence type="ECO:0000256" key="1">
    <source>
        <dbReference type="ARBA" id="ARBA00003819"/>
    </source>
</evidence>
<evidence type="ECO:0000256" key="2">
    <source>
        <dbReference type="ARBA" id="ARBA00010529"/>
    </source>
</evidence>
<dbReference type="PANTHER" id="PTHR33175">
    <property type="entry name" value="DNA-BINDING PROTEIN HU"/>
    <property type="match status" value="1"/>
</dbReference>
<dbReference type="PRINTS" id="PR01727">
    <property type="entry name" value="DNABINDINGHU"/>
</dbReference>
<evidence type="ECO:0000256" key="5">
    <source>
        <dbReference type="ARBA" id="ARBA00023125"/>
    </source>
</evidence>
<evidence type="ECO:0000313" key="7">
    <source>
        <dbReference type="EMBL" id="MBD1600378.1"/>
    </source>
</evidence>
<evidence type="ECO:0000256" key="3">
    <source>
        <dbReference type="ARBA" id="ARBA00011870"/>
    </source>
</evidence>
<proteinExistence type="inferred from homology"/>
<dbReference type="Gene3D" id="4.10.520.10">
    <property type="entry name" value="IHF-like DNA-binding proteins"/>
    <property type="match status" value="1"/>
</dbReference>
<dbReference type="CDD" id="cd13831">
    <property type="entry name" value="HU"/>
    <property type="match status" value="1"/>
</dbReference>
<evidence type="ECO:0000256" key="4">
    <source>
        <dbReference type="ARBA" id="ARBA00023067"/>
    </source>
</evidence>
<dbReference type="InterPro" id="IPR020816">
    <property type="entry name" value="Histone-like_DNA-bd_CS"/>
</dbReference>
<keyword evidence="4" id="KW-0226">DNA condensation</keyword>
<reference evidence="7 8" key="1">
    <citation type="journal article" date="2020" name="Insects">
        <title>Bacteria Belonging to Pseudomonas typographi sp. nov. from the Bark Beetle Ips typographus Have Genomic Potential to Aid in the Host Ecology.</title>
        <authorList>
            <person name="Peral-Aranega E."/>
            <person name="Saati-Santamaria Z."/>
            <person name="Kolarik M."/>
            <person name="Rivas R."/>
            <person name="Garcia-Fraile P."/>
        </authorList>
    </citation>
    <scope>NUCLEOTIDE SEQUENCE [LARGE SCALE GENOMIC DNA]</scope>
    <source>
        <strain evidence="7 8">CA3A</strain>
    </source>
</reference>
<dbReference type="PANTHER" id="PTHR33175:SF3">
    <property type="entry name" value="DNA-BINDING PROTEIN HU-BETA"/>
    <property type="match status" value="1"/>
</dbReference>
<keyword evidence="5 7" id="KW-0238">DNA-binding</keyword>
<comment type="subunit">
    <text evidence="3">Heterodimer of an alpha and a beta chain.</text>
</comment>
<accession>A0ABR7Z4V9</accession>
<dbReference type="RefSeq" id="WP_190422646.1">
    <property type="nucleotide sequence ID" value="NZ_JAAOCA010000021.1"/>
</dbReference>
<dbReference type="Proteomes" id="UP000805841">
    <property type="component" value="Unassembled WGS sequence"/>
</dbReference>
<dbReference type="SUPFAM" id="SSF47729">
    <property type="entry name" value="IHF-like DNA-binding proteins"/>
    <property type="match status" value="1"/>
</dbReference>
<dbReference type="InterPro" id="IPR000119">
    <property type="entry name" value="Hist_DNA-bd"/>
</dbReference>
<evidence type="ECO:0000313" key="8">
    <source>
        <dbReference type="Proteomes" id="UP000805841"/>
    </source>
</evidence>
<evidence type="ECO:0000256" key="6">
    <source>
        <dbReference type="RuleBase" id="RU003939"/>
    </source>
</evidence>
<gene>
    <name evidence="7" type="ORF">HAQ05_16915</name>
</gene>